<name>A0A1S0UBE4_LOALO</name>
<dbReference type="EMBL" id="JH712092">
    <property type="protein sequence ID" value="EFO27915.1"/>
    <property type="molecule type" value="Genomic_DNA"/>
</dbReference>
<dbReference type="GeneID" id="9937944"/>
<organism evidence="1">
    <name type="scientific">Loa loa</name>
    <name type="common">Eye worm</name>
    <name type="synonym">Filaria loa</name>
    <dbReference type="NCBI Taxonomy" id="7209"/>
    <lineage>
        <taxon>Eukaryota</taxon>
        <taxon>Metazoa</taxon>
        <taxon>Ecdysozoa</taxon>
        <taxon>Nematoda</taxon>
        <taxon>Chromadorea</taxon>
        <taxon>Rhabditida</taxon>
        <taxon>Spirurina</taxon>
        <taxon>Spiruromorpha</taxon>
        <taxon>Filarioidea</taxon>
        <taxon>Onchocercidae</taxon>
        <taxon>Loa</taxon>
    </lineage>
</organism>
<dbReference type="InParanoid" id="A0A1S0UBE4"/>
<dbReference type="CTD" id="9937944"/>
<protein>
    <submittedName>
        <fullName evidence="1">Uncharacterized protein</fullName>
    </submittedName>
</protein>
<accession>A0A1S0UBE4</accession>
<dbReference type="RefSeq" id="XP_003136164.1">
    <property type="nucleotide sequence ID" value="XM_003136116.1"/>
</dbReference>
<evidence type="ECO:0000313" key="1">
    <source>
        <dbReference type="EMBL" id="EFO27915.1"/>
    </source>
</evidence>
<proteinExistence type="predicted"/>
<sequence length="107" mass="11822">MRLRPMLAMAQASGRSFQLKGSIKCLFSLSATSYEKDNSSPNLGKWNLFSPEQRVGQSRHAVPQLKNPLCRLVGYTYIRNVCTERGVAPVLQFTADEDASSTLASII</sequence>
<gene>
    <name evidence="1" type="ORF">LOAG_00576</name>
</gene>
<dbReference type="AlphaFoldDB" id="A0A1S0UBE4"/>
<reference evidence="1" key="1">
    <citation type="submission" date="2012-04" db="EMBL/GenBank/DDBJ databases">
        <title>The Genome Sequence of Loa loa.</title>
        <authorList>
            <consortium name="The Broad Institute Genome Sequencing Platform"/>
            <consortium name="Broad Institute Genome Sequencing Center for Infectious Disease"/>
            <person name="Nutman T.B."/>
            <person name="Fink D.L."/>
            <person name="Russ C."/>
            <person name="Young S."/>
            <person name="Zeng Q."/>
            <person name="Gargeya S."/>
            <person name="Alvarado L."/>
            <person name="Berlin A."/>
            <person name="Chapman S.B."/>
            <person name="Chen Z."/>
            <person name="Freedman E."/>
            <person name="Gellesch M."/>
            <person name="Goldberg J."/>
            <person name="Griggs A."/>
            <person name="Gujja S."/>
            <person name="Heilman E.R."/>
            <person name="Heiman D."/>
            <person name="Howarth C."/>
            <person name="Mehta T."/>
            <person name="Neiman D."/>
            <person name="Pearson M."/>
            <person name="Roberts A."/>
            <person name="Saif S."/>
            <person name="Shea T."/>
            <person name="Shenoy N."/>
            <person name="Sisk P."/>
            <person name="Stolte C."/>
            <person name="Sykes S."/>
            <person name="White J."/>
            <person name="Yandava C."/>
            <person name="Haas B."/>
            <person name="Henn M.R."/>
            <person name="Nusbaum C."/>
            <person name="Birren B."/>
        </authorList>
    </citation>
    <scope>NUCLEOTIDE SEQUENCE [LARGE SCALE GENOMIC DNA]</scope>
</reference>
<dbReference type="KEGG" id="loa:LOAG_00576"/>